<protein>
    <submittedName>
        <fullName evidence="6">GTPase IMAP family member 7-like</fullName>
    </submittedName>
</protein>
<feature type="compositionally biased region" description="Pro residues" evidence="4">
    <location>
        <begin position="74"/>
        <end position="84"/>
    </location>
</feature>
<dbReference type="InterPro" id="IPR006703">
    <property type="entry name" value="G_AIG1"/>
</dbReference>
<organism evidence="6 7">
    <name type="scientific">Crotalus adamanteus</name>
    <name type="common">Eastern diamondback rattlesnake</name>
    <dbReference type="NCBI Taxonomy" id="8729"/>
    <lineage>
        <taxon>Eukaryota</taxon>
        <taxon>Metazoa</taxon>
        <taxon>Chordata</taxon>
        <taxon>Craniata</taxon>
        <taxon>Vertebrata</taxon>
        <taxon>Euteleostomi</taxon>
        <taxon>Lepidosauria</taxon>
        <taxon>Squamata</taxon>
        <taxon>Bifurcata</taxon>
        <taxon>Unidentata</taxon>
        <taxon>Episquamata</taxon>
        <taxon>Toxicofera</taxon>
        <taxon>Serpentes</taxon>
        <taxon>Colubroidea</taxon>
        <taxon>Viperidae</taxon>
        <taxon>Crotalinae</taxon>
        <taxon>Crotalus</taxon>
    </lineage>
</organism>
<dbReference type="AlphaFoldDB" id="A0AAW1B134"/>
<gene>
    <name evidence="6" type="ORF">NXF25_019149</name>
</gene>
<dbReference type="Gene3D" id="3.40.50.300">
    <property type="entry name" value="P-loop containing nucleotide triphosphate hydrolases"/>
    <property type="match status" value="1"/>
</dbReference>
<proteinExistence type="inferred from homology"/>
<keyword evidence="2" id="KW-0547">Nucleotide-binding</keyword>
<dbReference type="PROSITE" id="PS51720">
    <property type="entry name" value="G_AIG1"/>
    <property type="match status" value="1"/>
</dbReference>
<feature type="region of interest" description="Disordered" evidence="4">
    <location>
        <begin position="48"/>
        <end position="104"/>
    </location>
</feature>
<dbReference type="CDD" id="cd01852">
    <property type="entry name" value="AIG1"/>
    <property type="match status" value="1"/>
</dbReference>
<keyword evidence="7" id="KW-1185">Reference proteome</keyword>
<dbReference type="GO" id="GO:0005525">
    <property type="term" value="F:GTP binding"/>
    <property type="evidence" value="ECO:0007669"/>
    <property type="project" value="UniProtKB-KW"/>
</dbReference>
<name>A0AAW1B134_CROAD</name>
<evidence type="ECO:0000259" key="5">
    <source>
        <dbReference type="PROSITE" id="PS51720"/>
    </source>
</evidence>
<evidence type="ECO:0000313" key="6">
    <source>
        <dbReference type="EMBL" id="KAK9395788.1"/>
    </source>
</evidence>
<dbReference type="Pfam" id="PF04548">
    <property type="entry name" value="AIG1"/>
    <property type="match status" value="1"/>
</dbReference>
<dbReference type="SUPFAM" id="SSF52540">
    <property type="entry name" value="P-loop containing nucleoside triphosphate hydrolases"/>
    <property type="match status" value="1"/>
</dbReference>
<comment type="caution">
    <text evidence="6">The sequence shown here is derived from an EMBL/GenBank/DDBJ whole genome shotgun (WGS) entry which is preliminary data.</text>
</comment>
<dbReference type="InterPro" id="IPR027417">
    <property type="entry name" value="P-loop_NTPase"/>
</dbReference>
<comment type="similarity">
    <text evidence="1">Belongs to the TRAFAC class TrmE-Era-EngA-EngB-Septin-like GTPase superfamily. AIG1/Toc34/Toc159-like paraseptin GTPase family. IAN subfamily.</text>
</comment>
<feature type="region of interest" description="Disordered" evidence="4">
    <location>
        <begin position="1"/>
        <end position="24"/>
    </location>
</feature>
<evidence type="ECO:0000256" key="4">
    <source>
        <dbReference type="SAM" id="MobiDB-lite"/>
    </source>
</evidence>
<dbReference type="FunFam" id="3.40.50.300:FF:000366">
    <property type="entry name" value="GTPase, IMAP family member 2"/>
    <property type="match status" value="1"/>
</dbReference>
<dbReference type="InterPro" id="IPR045058">
    <property type="entry name" value="GIMA/IAN/Toc"/>
</dbReference>
<evidence type="ECO:0000256" key="2">
    <source>
        <dbReference type="ARBA" id="ARBA00022741"/>
    </source>
</evidence>
<evidence type="ECO:0000313" key="7">
    <source>
        <dbReference type="Proteomes" id="UP001474421"/>
    </source>
</evidence>
<dbReference type="Proteomes" id="UP001474421">
    <property type="component" value="Unassembled WGS sequence"/>
</dbReference>
<dbReference type="EMBL" id="JAOTOJ010000009">
    <property type="protein sequence ID" value="KAK9395788.1"/>
    <property type="molecule type" value="Genomic_DNA"/>
</dbReference>
<feature type="domain" description="AIG1-type G" evidence="5">
    <location>
        <begin position="132"/>
        <end position="335"/>
    </location>
</feature>
<dbReference type="PANTHER" id="PTHR10903:SF170">
    <property type="entry name" value="GTPASE IMAP FAMILY MEMBER 7"/>
    <property type="match status" value="1"/>
</dbReference>
<dbReference type="PANTHER" id="PTHR10903">
    <property type="entry name" value="GTPASE, IMAP FAMILY MEMBER-RELATED"/>
    <property type="match status" value="1"/>
</dbReference>
<accession>A0AAW1B134</accession>
<keyword evidence="3" id="KW-0342">GTP-binding</keyword>
<reference evidence="6 7" key="1">
    <citation type="journal article" date="2024" name="Proc. Natl. Acad. Sci. U.S.A.">
        <title>The genetic regulatory architecture and epigenomic basis for age-related changes in rattlesnake venom.</title>
        <authorList>
            <person name="Hogan M.P."/>
            <person name="Holding M.L."/>
            <person name="Nystrom G.S."/>
            <person name="Colston T.J."/>
            <person name="Bartlett D.A."/>
            <person name="Mason A.J."/>
            <person name="Ellsworth S.A."/>
            <person name="Rautsaw R.M."/>
            <person name="Lawrence K.C."/>
            <person name="Strickland J.L."/>
            <person name="He B."/>
            <person name="Fraser P."/>
            <person name="Margres M.J."/>
            <person name="Gilbert D.M."/>
            <person name="Gibbs H.L."/>
            <person name="Parkinson C.L."/>
            <person name="Rokyta D.R."/>
        </authorList>
    </citation>
    <scope>NUCLEOTIDE SEQUENCE [LARGE SCALE GENOMIC DNA]</scope>
    <source>
        <strain evidence="6">DRR0105</strain>
    </source>
</reference>
<evidence type="ECO:0000256" key="1">
    <source>
        <dbReference type="ARBA" id="ARBA00008535"/>
    </source>
</evidence>
<evidence type="ECO:0000256" key="3">
    <source>
        <dbReference type="ARBA" id="ARBA00023134"/>
    </source>
</evidence>
<sequence>MLGSWNSCQEEDNRKGGGGGRIPTPLSRVLLSRVCWAVGRIQEAKIRGQPRLRGEGGGARGLPQPIRGRGKETLPPPILLPPPPPRRRGPRRALPGKETEKRSQRRGRFLFVLTRFGQRNFGPEMSGNIQVGPQRRIVLVGKTGNGKSATGNTILGSRVFESKMAFGSVTKCCQREETQVSGRKVVVVDTPGFLDTGRPEFETGKEVKKCVKFCTPGPHVILQVIRPGRFTQEEQDVAQLIKKIFSLNAKKYMILLFTRKEDLEGKGLDRFISEGNCALKEQVYLCGKRYLAFNNKAEGAEREAQVAQLMEMIDELVKKNEDAPCYTEEMLAADKEDLKSRWNLSWLCPLF</sequence>